<feature type="domain" description="Acyl-CoA oxidase/dehydrogenase middle" evidence="9">
    <location>
        <begin position="117"/>
        <end position="207"/>
    </location>
</feature>
<evidence type="ECO:0000256" key="2">
    <source>
        <dbReference type="ARBA" id="ARBA00009347"/>
    </source>
</evidence>
<sequence length="386" mass="42443">MMKSEDLKAVRAFVKQHLDGRYAELDAFEEKPSEVYERFRETGLANWWLPESLGGRGLSLEDGVELVNELAYGDAGVAFTLFISVLGTSMVELYGSEELKKRYLAPMAERGSFCATLGSERAAGSELGKIDTVVAVDGDELVVTGEKFFSTNTDFADFLLVVGRSAEDPEQSAMVLIPRDTPGIEIVKRWDVIGVRSSYTYQVSLQGCRVPAANRLAGSGLRLLEIGLNASRILIATTALGIARRIRDLCMTYAKTKPLRDGVLLDNPVFAAKLGQMEMQIDVMKSHLLRAGRDYDAVMASPDAADLWHRQGTLKSALTAKMFCGQTGWDIATVGSEMFGGLGYTHESPIGKLMRDMRYISIVEGGDDVLRDLVFSRYVIPVPRRS</sequence>
<protein>
    <recommendedName>
        <fullName evidence="3">Medium-chain specific acyl-CoA dehydrogenase, mitochondrial</fullName>
    </recommendedName>
</protein>
<dbReference type="InterPro" id="IPR006089">
    <property type="entry name" value="Acyl-CoA_DH_CS"/>
</dbReference>
<dbReference type="GO" id="GO:0050660">
    <property type="term" value="F:flavin adenine dinucleotide binding"/>
    <property type="evidence" value="ECO:0007669"/>
    <property type="project" value="InterPro"/>
</dbReference>
<dbReference type="InterPro" id="IPR009100">
    <property type="entry name" value="AcylCoA_DH/oxidase_NM_dom_sf"/>
</dbReference>
<evidence type="ECO:0000256" key="5">
    <source>
        <dbReference type="ARBA" id="ARBA00022827"/>
    </source>
</evidence>
<gene>
    <name evidence="11" type="ORF">AB2U05_12835</name>
</gene>
<dbReference type="EMBL" id="CP163445">
    <property type="protein sequence ID" value="XDQ79284.1"/>
    <property type="molecule type" value="Genomic_DNA"/>
</dbReference>
<feature type="domain" description="Acyl-CoA dehydrogenase/oxidase N-terminal" evidence="10">
    <location>
        <begin position="8"/>
        <end position="109"/>
    </location>
</feature>
<dbReference type="InterPro" id="IPR050741">
    <property type="entry name" value="Acyl-CoA_dehydrogenase"/>
</dbReference>
<dbReference type="CDD" id="cd00567">
    <property type="entry name" value="ACAD"/>
    <property type="match status" value="1"/>
</dbReference>
<dbReference type="PANTHER" id="PTHR48083">
    <property type="entry name" value="MEDIUM-CHAIN SPECIFIC ACYL-COA DEHYDROGENASE, MITOCHONDRIAL-RELATED"/>
    <property type="match status" value="1"/>
</dbReference>
<organism evidence="11">
    <name type="scientific">Streptomyces sp. Y1</name>
    <dbReference type="NCBI Taxonomy" id="3238634"/>
    <lineage>
        <taxon>Bacteria</taxon>
        <taxon>Bacillati</taxon>
        <taxon>Actinomycetota</taxon>
        <taxon>Actinomycetes</taxon>
        <taxon>Kitasatosporales</taxon>
        <taxon>Streptomycetaceae</taxon>
        <taxon>Streptomyces</taxon>
    </lineage>
</organism>
<keyword evidence="5 7" id="KW-0274">FAD</keyword>
<dbReference type="GO" id="GO:0033539">
    <property type="term" value="P:fatty acid beta-oxidation using acyl-CoA dehydrogenase"/>
    <property type="evidence" value="ECO:0007669"/>
    <property type="project" value="TreeGrafter"/>
</dbReference>
<dbReference type="InterPro" id="IPR046373">
    <property type="entry name" value="Acyl-CoA_Oxase/DH_mid-dom_sf"/>
</dbReference>
<evidence type="ECO:0000256" key="3">
    <source>
        <dbReference type="ARBA" id="ARBA00019125"/>
    </source>
</evidence>
<dbReference type="GO" id="GO:0003995">
    <property type="term" value="F:acyl-CoA dehydrogenase activity"/>
    <property type="evidence" value="ECO:0007669"/>
    <property type="project" value="InterPro"/>
</dbReference>
<proteinExistence type="inferred from homology"/>
<comment type="similarity">
    <text evidence="2 7">Belongs to the acyl-CoA dehydrogenase family.</text>
</comment>
<evidence type="ECO:0000313" key="11">
    <source>
        <dbReference type="EMBL" id="XDQ79284.1"/>
    </source>
</evidence>
<name>A0AB39TJD5_9ACTN</name>
<dbReference type="Gene3D" id="1.20.140.10">
    <property type="entry name" value="Butyryl-CoA Dehydrogenase, subunit A, domain 3"/>
    <property type="match status" value="1"/>
</dbReference>
<evidence type="ECO:0000259" key="8">
    <source>
        <dbReference type="Pfam" id="PF00441"/>
    </source>
</evidence>
<dbReference type="InterPro" id="IPR037069">
    <property type="entry name" value="AcylCoA_DH/ox_N_sf"/>
</dbReference>
<reference evidence="11" key="1">
    <citation type="submission" date="2024-07" db="EMBL/GenBank/DDBJ databases">
        <authorList>
            <person name="Yu S.T."/>
        </authorList>
    </citation>
    <scope>NUCLEOTIDE SEQUENCE</scope>
    <source>
        <strain evidence="11">Y1</strain>
    </source>
</reference>
<evidence type="ECO:0000256" key="7">
    <source>
        <dbReference type="RuleBase" id="RU362125"/>
    </source>
</evidence>
<evidence type="ECO:0000256" key="6">
    <source>
        <dbReference type="ARBA" id="ARBA00023002"/>
    </source>
</evidence>
<dbReference type="Gene3D" id="2.40.110.10">
    <property type="entry name" value="Butyryl-CoA Dehydrogenase, subunit A, domain 2"/>
    <property type="match status" value="1"/>
</dbReference>
<dbReference type="PROSITE" id="PS00073">
    <property type="entry name" value="ACYL_COA_DH_2"/>
    <property type="match status" value="1"/>
</dbReference>
<keyword evidence="6 7" id="KW-0560">Oxidoreductase</keyword>
<keyword evidence="4 7" id="KW-0285">Flavoprotein</keyword>
<feature type="domain" description="Acyl-CoA dehydrogenase/oxidase C-terminal" evidence="8">
    <location>
        <begin position="218"/>
        <end position="376"/>
    </location>
</feature>
<accession>A0AB39TJD5</accession>
<comment type="cofactor">
    <cofactor evidence="1 7">
        <name>FAD</name>
        <dbReference type="ChEBI" id="CHEBI:57692"/>
    </cofactor>
</comment>
<evidence type="ECO:0000259" key="9">
    <source>
        <dbReference type="Pfam" id="PF02770"/>
    </source>
</evidence>
<dbReference type="SUPFAM" id="SSF56645">
    <property type="entry name" value="Acyl-CoA dehydrogenase NM domain-like"/>
    <property type="match status" value="1"/>
</dbReference>
<dbReference type="Pfam" id="PF02771">
    <property type="entry name" value="Acyl-CoA_dh_N"/>
    <property type="match status" value="1"/>
</dbReference>
<dbReference type="Gene3D" id="1.10.540.10">
    <property type="entry name" value="Acyl-CoA dehydrogenase/oxidase, N-terminal domain"/>
    <property type="match status" value="1"/>
</dbReference>
<dbReference type="InterPro" id="IPR013786">
    <property type="entry name" value="AcylCoA_DH/ox_N"/>
</dbReference>
<dbReference type="Pfam" id="PF00441">
    <property type="entry name" value="Acyl-CoA_dh_1"/>
    <property type="match status" value="1"/>
</dbReference>
<dbReference type="InterPro" id="IPR036250">
    <property type="entry name" value="AcylCo_DH-like_C"/>
</dbReference>
<dbReference type="RefSeq" id="WP_369183254.1">
    <property type="nucleotide sequence ID" value="NZ_CP163445.1"/>
</dbReference>
<dbReference type="InterPro" id="IPR006091">
    <property type="entry name" value="Acyl-CoA_Oxase/DH_mid-dom"/>
</dbReference>
<evidence type="ECO:0000256" key="1">
    <source>
        <dbReference type="ARBA" id="ARBA00001974"/>
    </source>
</evidence>
<dbReference type="Pfam" id="PF02770">
    <property type="entry name" value="Acyl-CoA_dh_M"/>
    <property type="match status" value="1"/>
</dbReference>
<dbReference type="PIRSF" id="PIRSF016578">
    <property type="entry name" value="HsaA"/>
    <property type="match status" value="1"/>
</dbReference>
<dbReference type="SUPFAM" id="SSF47203">
    <property type="entry name" value="Acyl-CoA dehydrogenase C-terminal domain-like"/>
    <property type="match status" value="1"/>
</dbReference>
<dbReference type="AlphaFoldDB" id="A0AB39TJD5"/>
<evidence type="ECO:0000259" key="10">
    <source>
        <dbReference type="Pfam" id="PF02771"/>
    </source>
</evidence>
<dbReference type="PANTHER" id="PTHR48083:SF2">
    <property type="entry name" value="MEDIUM-CHAIN SPECIFIC ACYL-COA DEHYDROGENASE, MITOCHONDRIAL"/>
    <property type="match status" value="1"/>
</dbReference>
<dbReference type="InterPro" id="IPR009075">
    <property type="entry name" value="AcylCo_DH/oxidase_C"/>
</dbReference>
<dbReference type="GO" id="GO:0005737">
    <property type="term" value="C:cytoplasm"/>
    <property type="evidence" value="ECO:0007669"/>
    <property type="project" value="TreeGrafter"/>
</dbReference>
<evidence type="ECO:0000256" key="4">
    <source>
        <dbReference type="ARBA" id="ARBA00022630"/>
    </source>
</evidence>